<dbReference type="PROSITE" id="PS00903">
    <property type="entry name" value="CYT_DCMP_DEAMINASES_1"/>
    <property type="match status" value="1"/>
</dbReference>
<dbReference type="GO" id="GO:0008270">
    <property type="term" value="F:zinc ion binding"/>
    <property type="evidence" value="ECO:0007669"/>
    <property type="project" value="InterPro"/>
</dbReference>
<dbReference type="PANTHER" id="PTHR38011">
    <property type="entry name" value="DIHYDROFOLATE REDUCTASE FAMILY PROTEIN (AFU_ORTHOLOGUE AFUA_8G06820)"/>
    <property type="match status" value="1"/>
</dbReference>
<feature type="binding site" evidence="17">
    <location>
        <position position="227"/>
    </location>
    <ligand>
        <name>NADP(+)</name>
        <dbReference type="ChEBI" id="CHEBI:58349"/>
    </ligand>
</feature>
<dbReference type="PANTHER" id="PTHR38011:SF7">
    <property type="entry name" value="2,5-DIAMINO-6-RIBOSYLAMINO-4(3H)-PYRIMIDINONE 5'-PHOSPHATE REDUCTASE"/>
    <property type="match status" value="1"/>
</dbReference>
<organism evidence="20 21">
    <name type="scientific">Brevibacillus fulvus</name>
    <dbReference type="NCBI Taxonomy" id="1125967"/>
    <lineage>
        <taxon>Bacteria</taxon>
        <taxon>Bacillati</taxon>
        <taxon>Bacillota</taxon>
        <taxon>Bacilli</taxon>
        <taxon>Bacillales</taxon>
        <taxon>Paenibacillaceae</taxon>
        <taxon>Brevibacillus</taxon>
    </lineage>
</organism>
<evidence type="ECO:0000256" key="8">
    <source>
        <dbReference type="ARBA" id="ARBA00022801"/>
    </source>
</evidence>
<keyword evidence="11 15" id="KW-0560">Oxidoreductase</keyword>
<dbReference type="NCBIfam" id="TIGR00227">
    <property type="entry name" value="ribD_Cterm"/>
    <property type="match status" value="1"/>
</dbReference>
<dbReference type="FunFam" id="3.40.140.10:FF:000025">
    <property type="entry name" value="Riboflavin biosynthesis protein RibD"/>
    <property type="match status" value="1"/>
</dbReference>
<dbReference type="Gene3D" id="3.40.430.10">
    <property type="entry name" value="Dihydrofolate Reductase, subunit A"/>
    <property type="match status" value="1"/>
</dbReference>
<feature type="binding site" evidence="17">
    <location>
        <position position="210"/>
    </location>
    <ligand>
        <name>substrate</name>
    </ligand>
</feature>
<dbReference type="InterPro" id="IPR004794">
    <property type="entry name" value="Eubact_RibD"/>
</dbReference>
<gene>
    <name evidence="20" type="ORF">JOD01_003704</name>
</gene>
<keyword evidence="21" id="KW-1185">Reference proteome</keyword>
<comment type="pathway">
    <text evidence="3 15">Cofactor biosynthesis; riboflavin biosynthesis; 5-amino-6-(D-ribitylamino)uracil from GTP: step 3/4.</text>
</comment>
<dbReference type="PROSITE" id="PS51747">
    <property type="entry name" value="CYT_DCMP_DEAMINASES_2"/>
    <property type="match status" value="1"/>
</dbReference>
<comment type="function">
    <text evidence="1 15">Converts 2,5-diamino-6-(ribosylamino)-4(3h)-pyrimidinone 5'-phosphate into 5-amino-6-(ribosylamino)-2,4(1h,3h)-pyrimidinedione 5'-phosphate.</text>
</comment>
<dbReference type="InterPro" id="IPR016193">
    <property type="entry name" value="Cytidine_deaminase-like"/>
</dbReference>
<dbReference type="AlphaFoldDB" id="A0A939BTP9"/>
<feature type="binding site" evidence="18">
    <location>
        <position position="87"/>
    </location>
    <ligand>
        <name>Zn(2+)</name>
        <dbReference type="ChEBI" id="CHEBI:29105"/>
        <note>catalytic</note>
    </ligand>
</feature>
<keyword evidence="12" id="KW-0511">Multifunctional enzyme</keyword>
<feature type="binding site" evidence="18">
    <location>
        <position position="53"/>
    </location>
    <ligand>
        <name>Zn(2+)</name>
        <dbReference type="ChEBI" id="CHEBI:29105"/>
        <note>catalytic</note>
    </ligand>
</feature>
<dbReference type="EC" id="3.5.4.26" evidence="15"/>
<feature type="binding site" evidence="17">
    <location>
        <position position="187"/>
    </location>
    <ligand>
        <name>substrate</name>
    </ligand>
</feature>
<evidence type="ECO:0000256" key="14">
    <source>
        <dbReference type="ARBA" id="ARBA00049886"/>
    </source>
</evidence>
<evidence type="ECO:0000256" key="5">
    <source>
        <dbReference type="ARBA" id="ARBA00007417"/>
    </source>
</evidence>
<dbReference type="Pfam" id="PF00383">
    <property type="entry name" value="dCMP_cyt_deam_1"/>
    <property type="match status" value="1"/>
</dbReference>
<dbReference type="SUPFAM" id="SSF53927">
    <property type="entry name" value="Cytidine deaminase-like"/>
    <property type="match status" value="1"/>
</dbReference>
<evidence type="ECO:0000256" key="15">
    <source>
        <dbReference type="PIRNR" id="PIRNR006769"/>
    </source>
</evidence>
<evidence type="ECO:0000256" key="3">
    <source>
        <dbReference type="ARBA" id="ARBA00004910"/>
    </source>
</evidence>
<dbReference type="InterPro" id="IPR002734">
    <property type="entry name" value="RibDG_C"/>
</dbReference>
<dbReference type="CDD" id="cd01284">
    <property type="entry name" value="Riboflavin_deaminase-reductase"/>
    <property type="match status" value="1"/>
</dbReference>
<feature type="binding site" evidence="17">
    <location>
        <position position="297"/>
    </location>
    <ligand>
        <name>substrate</name>
    </ligand>
</feature>
<evidence type="ECO:0000259" key="19">
    <source>
        <dbReference type="PROSITE" id="PS51747"/>
    </source>
</evidence>
<feature type="binding site" evidence="17">
    <location>
        <position position="157"/>
    </location>
    <ligand>
        <name>NADP(+)</name>
        <dbReference type="ChEBI" id="CHEBI:58349"/>
    </ligand>
</feature>
<evidence type="ECO:0000256" key="9">
    <source>
        <dbReference type="ARBA" id="ARBA00022833"/>
    </source>
</evidence>
<dbReference type="Proteomes" id="UP000717624">
    <property type="component" value="Unassembled WGS sequence"/>
</dbReference>
<dbReference type="GO" id="GO:0008703">
    <property type="term" value="F:5-amino-6-(5-phosphoribosylamino)uracil reductase activity"/>
    <property type="evidence" value="ECO:0007669"/>
    <property type="project" value="UniProtKB-EC"/>
</dbReference>
<dbReference type="InterPro" id="IPR050765">
    <property type="entry name" value="Riboflavin_Biosynth_HTPR"/>
</dbReference>
<dbReference type="GO" id="GO:0050661">
    <property type="term" value="F:NADP binding"/>
    <property type="evidence" value="ECO:0007669"/>
    <property type="project" value="InterPro"/>
</dbReference>
<keyword evidence="9 15" id="KW-0862">Zinc</keyword>
<evidence type="ECO:0000256" key="6">
    <source>
        <dbReference type="ARBA" id="ARBA00022619"/>
    </source>
</evidence>
<dbReference type="InterPro" id="IPR011549">
    <property type="entry name" value="RibD_C"/>
</dbReference>
<comment type="pathway">
    <text evidence="2 15">Cofactor biosynthesis; riboflavin biosynthesis; 5-amino-6-(D-ribitylamino)uracil from GTP: step 2/4.</text>
</comment>
<comment type="similarity">
    <text evidence="5 15">In the C-terminal section; belongs to the HTP reductase family.</text>
</comment>
<dbReference type="NCBIfam" id="TIGR00326">
    <property type="entry name" value="eubact_ribD"/>
    <property type="match status" value="1"/>
</dbReference>
<feature type="domain" description="CMP/dCMP-type deaminase" evidence="19">
    <location>
        <begin position="4"/>
        <end position="126"/>
    </location>
</feature>
<comment type="cofactor">
    <cofactor evidence="15 18">
        <name>Zn(2+)</name>
        <dbReference type="ChEBI" id="CHEBI:29105"/>
    </cofactor>
    <text evidence="15 18">Binds 1 zinc ion.</text>
</comment>
<evidence type="ECO:0000256" key="16">
    <source>
        <dbReference type="PIRSR" id="PIRSR006769-1"/>
    </source>
</evidence>
<evidence type="ECO:0000256" key="2">
    <source>
        <dbReference type="ARBA" id="ARBA00004882"/>
    </source>
</evidence>
<protein>
    <recommendedName>
        <fullName evidence="15">Riboflavin biosynthesis protein RibD</fullName>
    </recommendedName>
    <domain>
        <recommendedName>
            <fullName evidence="15">Diaminohydroxyphosphoribosylaminopyrimidine deaminase</fullName>
            <shortName evidence="15">DRAP deaminase</shortName>
            <ecNumber evidence="15">3.5.4.26</ecNumber>
        </recommendedName>
        <alternativeName>
            <fullName evidence="15">Riboflavin-specific deaminase</fullName>
        </alternativeName>
    </domain>
    <domain>
        <recommendedName>
            <fullName evidence="15">5-amino-6-(5-phosphoribosylamino)uracil reductase</fullName>
            <ecNumber evidence="15">1.1.1.193</ecNumber>
        </recommendedName>
        <alternativeName>
            <fullName evidence="15">HTP reductase</fullName>
        </alternativeName>
    </domain>
</protein>
<dbReference type="Pfam" id="PF01872">
    <property type="entry name" value="RibD_C"/>
    <property type="match status" value="1"/>
</dbReference>
<evidence type="ECO:0000256" key="18">
    <source>
        <dbReference type="PIRSR" id="PIRSR006769-3"/>
    </source>
</evidence>
<keyword evidence="8 15" id="KW-0378">Hydrolase</keyword>
<evidence type="ECO:0000256" key="4">
    <source>
        <dbReference type="ARBA" id="ARBA00005259"/>
    </source>
</evidence>
<dbReference type="Gene3D" id="3.40.140.10">
    <property type="entry name" value="Cytidine Deaminase, domain 2"/>
    <property type="match status" value="1"/>
</dbReference>
<feature type="active site" description="Proton donor" evidence="16">
    <location>
        <position position="55"/>
    </location>
</feature>
<evidence type="ECO:0000256" key="1">
    <source>
        <dbReference type="ARBA" id="ARBA00002151"/>
    </source>
</evidence>
<dbReference type="InterPro" id="IPR002125">
    <property type="entry name" value="CMP_dCMP_dom"/>
</dbReference>
<comment type="catalytic activity">
    <reaction evidence="14 15">
        <text>2,5-diamino-6-hydroxy-4-(5-phosphoribosylamino)-pyrimidine + H2O + H(+) = 5-amino-6-(5-phospho-D-ribosylamino)uracil + NH4(+)</text>
        <dbReference type="Rhea" id="RHEA:21868"/>
        <dbReference type="ChEBI" id="CHEBI:15377"/>
        <dbReference type="ChEBI" id="CHEBI:15378"/>
        <dbReference type="ChEBI" id="CHEBI:28938"/>
        <dbReference type="ChEBI" id="CHEBI:58453"/>
        <dbReference type="ChEBI" id="CHEBI:58614"/>
        <dbReference type="EC" id="3.5.4.26"/>
    </reaction>
</comment>
<dbReference type="SUPFAM" id="SSF53597">
    <property type="entry name" value="Dihydrofolate reductase-like"/>
    <property type="match status" value="1"/>
</dbReference>
<feature type="binding site" evidence="17">
    <location>
        <position position="207"/>
    </location>
    <ligand>
        <name>substrate</name>
    </ligand>
</feature>
<dbReference type="InterPro" id="IPR016192">
    <property type="entry name" value="APOBEC/CMP_deaminase_Zn-bd"/>
</dbReference>
<comment type="catalytic activity">
    <reaction evidence="13 15">
        <text>5-amino-6-(5-phospho-D-ribitylamino)uracil + NADP(+) = 5-amino-6-(5-phospho-D-ribosylamino)uracil + NADPH + H(+)</text>
        <dbReference type="Rhea" id="RHEA:17845"/>
        <dbReference type="ChEBI" id="CHEBI:15378"/>
        <dbReference type="ChEBI" id="CHEBI:57783"/>
        <dbReference type="ChEBI" id="CHEBI:58349"/>
        <dbReference type="ChEBI" id="CHEBI:58421"/>
        <dbReference type="ChEBI" id="CHEBI:58453"/>
        <dbReference type="EC" id="1.1.1.193"/>
    </reaction>
</comment>
<dbReference type="InterPro" id="IPR024072">
    <property type="entry name" value="DHFR-like_dom_sf"/>
</dbReference>
<comment type="caution">
    <text evidence="20">The sequence shown here is derived from an EMBL/GenBank/DDBJ whole genome shotgun (WGS) entry which is preliminary data.</text>
</comment>
<feature type="binding site" evidence="17">
    <location>
        <begin position="299"/>
        <end position="305"/>
    </location>
    <ligand>
        <name>NADP(+)</name>
        <dbReference type="ChEBI" id="CHEBI:58349"/>
    </ligand>
</feature>
<dbReference type="GO" id="GO:0008835">
    <property type="term" value="F:diaminohydroxyphosphoribosylaminopyrimidine deaminase activity"/>
    <property type="evidence" value="ECO:0007669"/>
    <property type="project" value="UniProtKB-EC"/>
</dbReference>
<dbReference type="PIRSF" id="PIRSF006769">
    <property type="entry name" value="RibD"/>
    <property type="match status" value="1"/>
</dbReference>
<proteinExistence type="inferred from homology"/>
<feature type="binding site" evidence="17">
    <location>
        <position position="171"/>
    </location>
    <ligand>
        <name>substrate</name>
    </ligand>
</feature>
<evidence type="ECO:0000256" key="13">
    <source>
        <dbReference type="ARBA" id="ARBA00049861"/>
    </source>
</evidence>
<feature type="binding site" evidence="17">
    <location>
        <position position="173"/>
    </location>
    <ligand>
        <name>NADP(+)</name>
        <dbReference type="ChEBI" id="CHEBI:58349"/>
    </ligand>
</feature>
<keyword evidence="10 15" id="KW-0521">NADP</keyword>
<evidence type="ECO:0000313" key="20">
    <source>
        <dbReference type="EMBL" id="MBM7592052.1"/>
    </source>
</evidence>
<evidence type="ECO:0000313" key="21">
    <source>
        <dbReference type="Proteomes" id="UP000717624"/>
    </source>
</evidence>
<dbReference type="GO" id="GO:0009231">
    <property type="term" value="P:riboflavin biosynthetic process"/>
    <property type="evidence" value="ECO:0007669"/>
    <property type="project" value="UniProtKB-KW"/>
</dbReference>
<comment type="similarity">
    <text evidence="4 15">In the N-terminal section; belongs to the cytidine and deoxycytidylate deaminase family.</text>
</comment>
<sequence length="378" mass="40445">MMKLTDRDYMTLALQMARATAGQTSPNPMVGAVVVNEGAIVGIGAHLKAGEPHAEVHALRMAGERAKGATIYVTLEPCSHYGRTPPCAIAIREAGIARVVIAAQDPNPLVAGRGISMLREAGIEVDTGVLAAEAEKLNEIFFHFVQTRKPFVTIKTASTLDGKIATVAGHSKWITGKEARQQVHKLRQQSDAILVGVNTVLADDPALTARIDDQETKRQPVRIILDSSLRIPPNARVLTDRLAETWIYTTERSSPEKRAALEQMGAKVLVMEGTASVPIGGLLTSLGERGITSLLVEGGSAVNGSFLQARAINKIVSYFSCKLVGGADAPTPFGGSGLAVMNQAVELKGIRMEQISPTDFCIEGYPDWVCDRTAQERV</sequence>
<keyword evidence="6 15" id="KW-0686">Riboflavin biosynthesis</keyword>
<feature type="binding site" evidence="18">
    <location>
        <position position="78"/>
    </location>
    <ligand>
        <name>Zn(2+)</name>
        <dbReference type="ChEBI" id="CHEBI:29105"/>
        <note>catalytic</note>
    </ligand>
</feature>
<evidence type="ECO:0000256" key="11">
    <source>
        <dbReference type="ARBA" id="ARBA00023002"/>
    </source>
</evidence>
<name>A0A939BTP9_9BACL</name>
<evidence type="ECO:0000256" key="10">
    <source>
        <dbReference type="ARBA" id="ARBA00022857"/>
    </source>
</evidence>
<evidence type="ECO:0000256" key="7">
    <source>
        <dbReference type="ARBA" id="ARBA00022723"/>
    </source>
</evidence>
<evidence type="ECO:0000256" key="17">
    <source>
        <dbReference type="PIRSR" id="PIRSR006769-2"/>
    </source>
</evidence>
<evidence type="ECO:0000256" key="12">
    <source>
        <dbReference type="ARBA" id="ARBA00023268"/>
    </source>
</evidence>
<accession>A0A939BTP9</accession>
<dbReference type="EC" id="1.1.1.193" evidence="15"/>
<dbReference type="EMBL" id="JAFBEB010000018">
    <property type="protein sequence ID" value="MBM7592052.1"/>
    <property type="molecule type" value="Genomic_DNA"/>
</dbReference>
<keyword evidence="7 15" id="KW-0479">Metal-binding</keyword>
<reference evidence="20" key="1">
    <citation type="submission" date="2021-01" db="EMBL/GenBank/DDBJ databases">
        <title>Genomic Encyclopedia of Type Strains, Phase IV (KMG-IV): sequencing the most valuable type-strain genomes for metagenomic binning, comparative biology and taxonomic classification.</title>
        <authorList>
            <person name="Goeker M."/>
        </authorList>
    </citation>
    <scope>NUCLEOTIDE SEQUENCE</scope>
    <source>
        <strain evidence="20">DSM 25523</strain>
    </source>
</reference>
<feature type="binding site" evidence="17">
    <location>
        <position position="203"/>
    </location>
    <ligand>
        <name>substrate</name>
    </ligand>
</feature>
<feature type="binding site" evidence="17">
    <location>
        <position position="199"/>
    </location>
    <ligand>
        <name>NADP(+)</name>
        <dbReference type="ChEBI" id="CHEBI:58349"/>
    </ligand>
</feature>